<accession>A0A7W5BFY2</accession>
<dbReference type="Gene3D" id="3.60.20.10">
    <property type="entry name" value="Glutamine Phosphoribosylpyrophosphate, subunit 1, domain 1"/>
    <property type="match status" value="1"/>
</dbReference>
<reference evidence="1 2" key="1">
    <citation type="submission" date="2020-08" db="EMBL/GenBank/DDBJ databases">
        <title>Genomic Encyclopedia of Type Strains, Phase III (KMG-III): the genomes of soil and plant-associated and newly described type strains.</title>
        <authorList>
            <person name="Whitman W."/>
        </authorList>
    </citation>
    <scope>NUCLEOTIDE SEQUENCE [LARGE SCALE GENOMIC DNA]</scope>
    <source>
        <strain evidence="1 2">CECT 8897</strain>
    </source>
</reference>
<protein>
    <submittedName>
        <fullName evidence="1">Uncharacterized protein</fullName>
    </submittedName>
</protein>
<gene>
    <name evidence="1" type="ORF">FHS03_005555</name>
</gene>
<organism evidence="1 2">
    <name type="scientific">Pseudoduganella violacea</name>
    <dbReference type="NCBI Taxonomy" id="1715466"/>
    <lineage>
        <taxon>Bacteria</taxon>
        <taxon>Pseudomonadati</taxon>
        <taxon>Pseudomonadota</taxon>
        <taxon>Betaproteobacteria</taxon>
        <taxon>Burkholderiales</taxon>
        <taxon>Oxalobacteraceae</taxon>
        <taxon>Telluria group</taxon>
        <taxon>Pseudoduganella</taxon>
    </lineage>
</organism>
<dbReference type="SUPFAM" id="SSF56235">
    <property type="entry name" value="N-terminal nucleophile aminohydrolases (Ntn hydrolases)"/>
    <property type="match status" value="1"/>
</dbReference>
<sequence>MTWIVGATAFNGLVCVADVQATFEYIDKSRKPRYFNCVRKLHKVYQNLYIGFSGDIRSGLLMIERLKAQMEATYGANELFDIEGQLSILQAHLVKTYREFNPNKGPQLDLMFFWLKQEGESPLYEPACMRFIAPHFGTSGIGPLQINQSGSGKHSAEFQALVDFLSGRPPREDLREKIFGNISVIPSMWTASKIRTLLVKEGSNVSHAGVSKTFLSVVAELGWNKTVSGATHERVMNALQGFGFEKWQEKTRADTLHMYSFDLNEFIVKIAELVDKDPEKLNEIVEAIHAFKAEENLTPLCELPDFNEVLHHHDAENISISNLCSRWSDMEEFMIRNGIRLGECTATA</sequence>
<evidence type="ECO:0000313" key="1">
    <source>
        <dbReference type="EMBL" id="MBB3122454.1"/>
    </source>
</evidence>
<dbReference type="EMBL" id="JACHXD010000033">
    <property type="protein sequence ID" value="MBB3122454.1"/>
    <property type="molecule type" value="Genomic_DNA"/>
</dbReference>
<name>A0A7W5BFY2_9BURK</name>
<dbReference type="AlphaFoldDB" id="A0A7W5BFY2"/>
<dbReference type="InterPro" id="IPR029055">
    <property type="entry name" value="Ntn_hydrolases_N"/>
</dbReference>
<comment type="caution">
    <text evidence="1">The sequence shown here is derived from an EMBL/GenBank/DDBJ whole genome shotgun (WGS) entry which is preliminary data.</text>
</comment>
<evidence type="ECO:0000313" key="2">
    <source>
        <dbReference type="Proteomes" id="UP000541535"/>
    </source>
</evidence>
<dbReference type="RefSeq" id="WP_183444110.1">
    <property type="nucleotide sequence ID" value="NZ_JACHXD010000033.1"/>
</dbReference>
<proteinExistence type="predicted"/>
<keyword evidence="2" id="KW-1185">Reference proteome</keyword>
<dbReference type="Proteomes" id="UP000541535">
    <property type="component" value="Unassembled WGS sequence"/>
</dbReference>